<dbReference type="SMART" id="SM00342">
    <property type="entry name" value="HTH_ARAC"/>
    <property type="match status" value="1"/>
</dbReference>
<dbReference type="Proteomes" id="UP000776164">
    <property type="component" value="Unassembled WGS sequence"/>
</dbReference>
<gene>
    <name evidence="3" type="ORF">JOE66_001290</name>
</gene>
<evidence type="ECO:0000313" key="3">
    <source>
        <dbReference type="EMBL" id="MBM7471656.1"/>
    </source>
</evidence>
<reference evidence="3 4" key="1">
    <citation type="submission" date="2021-01" db="EMBL/GenBank/DDBJ databases">
        <title>Sequencing the genomes of 1000 actinobacteria strains.</title>
        <authorList>
            <person name="Klenk H.-P."/>
        </authorList>
    </citation>
    <scope>NUCLEOTIDE SEQUENCE [LARGE SCALE GENOMIC DNA]</scope>
    <source>
        <strain evidence="3 4">DSM 13057</strain>
    </source>
</reference>
<dbReference type="Gene3D" id="1.10.10.60">
    <property type="entry name" value="Homeodomain-like"/>
    <property type="match status" value="1"/>
</dbReference>
<evidence type="ECO:0000313" key="4">
    <source>
        <dbReference type="Proteomes" id="UP000776164"/>
    </source>
</evidence>
<dbReference type="InterPro" id="IPR018060">
    <property type="entry name" value="HTH_AraC"/>
</dbReference>
<organism evidence="3 4">
    <name type="scientific">Subtercola frigoramans</name>
    <dbReference type="NCBI Taxonomy" id="120298"/>
    <lineage>
        <taxon>Bacteria</taxon>
        <taxon>Bacillati</taxon>
        <taxon>Actinomycetota</taxon>
        <taxon>Actinomycetes</taxon>
        <taxon>Micrococcales</taxon>
        <taxon>Microbacteriaceae</taxon>
        <taxon>Subtercola</taxon>
    </lineage>
</organism>
<evidence type="ECO:0000256" key="1">
    <source>
        <dbReference type="SAM" id="MobiDB-lite"/>
    </source>
</evidence>
<dbReference type="PROSITE" id="PS01124">
    <property type="entry name" value="HTH_ARAC_FAMILY_2"/>
    <property type="match status" value="1"/>
</dbReference>
<protein>
    <recommendedName>
        <fullName evidence="2">HTH araC/xylS-type domain-containing protein</fullName>
    </recommendedName>
</protein>
<accession>A0ABS2L3H5</accession>
<dbReference type="RefSeq" id="WP_205107805.1">
    <property type="nucleotide sequence ID" value="NZ_BAAAHT010000013.1"/>
</dbReference>
<feature type="region of interest" description="Disordered" evidence="1">
    <location>
        <begin position="1"/>
        <end position="64"/>
    </location>
</feature>
<comment type="caution">
    <text evidence="3">The sequence shown here is derived from an EMBL/GenBank/DDBJ whole genome shotgun (WGS) entry which is preliminary data.</text>
</comment>
<name>A0ABS2L3H5_9MICO</name>
<keyword evidence="4" id="KW-1185">Reference proteome</keyword>
<proteinExistence type="predicted"/>
<sequence length="361" mass="38204">MPTSTRIDVNIADRSLRHRGAPGPGAGTGLDTGAQAGTGTGTGTGTHGGMATRLGPNESPTSSVQGRHWAFGEVSVSDLELAPGRVNPSLLDATSRIRSRLSVIFLRAGDFTVEYAERQLRFIDGSAAYLAEPTHVEAWSAVTSHVTIVSLPRQMLQFRPDSRSRGSHAPDFHTHTAPAPTFPAHDFGAFAYSATVKSPTLSFVVALMDVVNEHSIPAEPTATVLTQLVGGLFEDDERSDTPARVSDLGLRAHAESLIALGSARPSFNSRSVASQLALTLAQLEAGFRRTGARTSPADAIRDRRAMMAMLGMQSPGDSPMTPESAALHAGFSNVRDLQRAIKTAYGTTVKEILLGQVPGEE</sequence>
<evidence type="ECO:0000259" key="2">
    <source>
        <dbReference type="PROSITE" id="PS01124"/>
    </source>
</evidence>
<feature type="compositionally biased region" description="Gly residues" evidence="1">
    <location>
        <begin position="22"/>
        <end position="48"/>
    </location>
</feature>
<dbReference type="EMBL" id="JAFBBU010000001">
    <property type="protein sequence ID" value="MBM7471656.1"/>
    <property type="molecule type" value="Genomic_DNA"/>
</dbReference>
<feature type="domain" description="HTH araC/xylS-type" evidence="2">
    <location>
        <begin position="252"/>
        <end position="355"/>
    </location>
</feature>